<accession>A0A813YRQ3</accession>
<dbReference type="PANTHER" id="PTHR10742">
    <property type="entry name" value="FLAVIN MONOAMINE OXIDASE"/>
    <property type="match status" value="1"/>
</dbReference>
<dbReference type="AlphaFoldDB" id="A0A813YRQ3"/>
<sequence>MTTRNKIFDVIIVGCGPSGIGSGIEFEKLKPNIDYLILEARNRIGGRAFTDITAFGENIPIDIGAHYLCHHEQENFLRSYYLPSNDDFIESDTYNVSNMKIFDENGHIISDDFINRAMKIVEDLLLIVKTYPNEKSDISILDLIDNQLKNIANEQIKRLVQIGLSYTELHEGSDLNELSCKYYGRGEGDLQQSDLSITNGLGSLVKHIASKYNLPIKLNSIVTNIDILNESDGIVRVSTKDNSSYLCKYVLLTIPLGCLKLNSIIFSPSLPQWKEEAIHKMGFGLLNKVFLQFSEIFWDEKLQRITIITDRFKFYYCLPQYHMLALYISGYVAKQLEQKTDEEIVEEAFNSLRHVYPNISYPIKWLITRWGSDPFSKGSYSSFHVGSDLKTLKELSIETHAGHVHWAGEHTNYNGSIGYVDSGFESGIREAKKILNKLQLST</sequence>
<dbReference type="InterPro" id="IPR050281">
    <property type="entry name" value="Flavin_monoamine_oxidase"/>
</dbReference>
<dbReference type="Gene3D" id="3.90.660.10">
    <property type="match status" value="1"/>
</dbReference>
<name>A0A813YRQ3_9BILA</name>
<dbReference type="SUPFAM" id="SSF54373">
    <property type="entry name" value="FAD-linked reductases, C-terminal domain"/>
    <property type="match status" value="1"/>
</dbReference>
<dbReference type="EMBL" id="CAJNOT010000195">
    <property type="protein sequence ID" value="CAF0888198.1"/>
    <property type="molecule type" value="Genomic_DNA"/>
</dbReference>
<reference evidence="2" key="1">
    <citation type="submission" date="2021-02" db="EMBL/GenBank/DDBJ databases">
        <authorList>
            <person name="Nowell W R."/>
        </authorList>
    </citation>
    <scope>NUCLEOTIDE SEQUENCE</scope>
</reference>
<proteinExistence type="predicted"/>
<dbReference type="Gene3D" id="3.50.50.60">
    <property type="entry name" value="FAD/NAD(P)-binding domain"/>
    <property type="match status" value="1"/>
</dbReference>
<dbReference type="PANTHER" id="PTHR10742:SF410">
    <property type="entry name" value="LYSINE-SPECIFIC HISTONE DEMETHYLASE 2"/>
    <property type="match status" value="1"/>
</dbReference>
<gene>
    <name evidence="2" type="ORF">ZHD862_LOCUS6742</name>
</gene>
<dbReference type="InterPro" id="IPR002937">
    <property type="entry name" value="Amino_oxidase"/>
</dbReference>
<evidence type="ECO:0000313" key="2">
    <source>
        <dbReference type="EMBL" id="CAF0888198.1"/>
    </source>
</evidence>
<dbReference type="Pfam" id="PF01593">
    <property type="entry name" value="Amino_oxidase"/>
    <property type="match status" value="1"/>
</dbReference>
<organism evidence="2 3">
    <name type="scientific">Rotaria sordida</name>
    <dbReference type="NCBI Taxonomy" id="392033"/>
    <lineage>
        <taxon>Eukaryota</taxon>
        <taxon>Metazoa</taxon>
        <taxon>Spiralia</taxon>
        <taxon>Gnathifera</taxon>
        <taxon>Rotifera</taxon>
        <taxon>Eurotatoria</taxon>
        <taxon>Bdelloidea</taxon>
        <taxon>Philodinida</taxon>
        <taxon>Philodinidae</taxon>
        <taxon>Rotaria</taxon>
    </lineage>
</organism>
<evidence type="ECO:0000259" key="1">
    <source>
        <dbReference type="Pfam" id="PF01593"/>
    </source>
</evidence>
<comment type="caution">
    <text evidence="2">The sequence shown here is derived from an EMBL/GenBank/DDBJ whole genome shotgun (WGS) entry which is preliminary data.</text>
</comment>
<dbReference type="SUPFAM" id="SSF51905">
    <property type="entry name" value="FAD/NAD(P)-binding domain"/>
    <property type="match status" value="1"/>
</dbReference>
<dbReference type="Proteomes" id="UP000663864">
    <property type="component" value="Unassembled WGS sequence"/>
</dbReference>
<evidence type="ECO:0000313" key="3">
    <source>
        <dbReference type="Proteomes" id="UP000663864"/>
    </source>
</evidence>
<dbReference type="GO" id="GO:0016491">
    <property type="term" value="F:oxidoreductase activity"/>
    <property type="evidence" value="ECO:0007669"/>
    <property type="project" value="InterPro"/>
</dbReference>
<protein>
    <recommendedName>
        <fullName evidence="1">Amine oxidase domain-containing protein</fullName>
    </recommendedName>
</protein>
<feature type="domain" description="Amine oxidase" evidence="1">
    <location>
        <begin position="33"/>
        <end position="435"/>
    </location>
</feature>
<dbReference type="InterPro" id="IPR036188">
    <property type="entry name" value="FAD/NAD-bd_sf"/>
</dbReference>